<gene>
    <name evidence="2" type="ORF">TorRG33x02_119230</name>
</gene>
<dbReference type="Proteomes" id="UP000237000">
    <property type="component" value="Unassembled WGS sequence"/>
</dbReference>
<name>A0A2P5F3C8_TREOI</name>
<dbReference type="EMBL" id="JXTC01000067">
    <property type="protein sequence ID" value="PON92294.1"/>
    <property type="molecule type" value="Genomic_DNA"/>
</dbReference>
<reference evidence="3" key="1">
    <citation type="submission" date="2016-06" db="EMBL/GenBank/DDBJ databases">
        <title>Parallel loss of symbiosis genes in relatives of nitrogen-fixing non-legume Parasponia.</title>
        <authorList>
            <person name="Van Velzen R."/>
            <person name="Holmer R."/>
            <person name="Bu F."/>
            <person name="Rutten L."/>
            <person name="Van Zeijl A."/>
            <person name="Liu W."/>
            <person name="Santuari L."/>
            <person name="Cao Q."/>
            <person name="Sharma T."/>
            <person name="Shen D."/>
            <person name="Roswanjaya Y."/>
            <person name="Wardhani T."/>
            <person name="Kalhor M.S."/>
            <person name="Jansen J."/>
            <person name="Van den Hoogen J."/>
            <person name="Gungor B."/>
            <person name="Hartog M."/>
            <person name="Hontelez J."/>
            <person name="Verver J."/>
            <person name="Yang W.-C."/>
            <person name="Schijlen E."/>
            <person name="Repin R."/>
            <person name="Schilthuizen M."/>
            <person name="Schranz E."/>
            <person name="Heidstra R."/>
            <person name="Miyata K."/>
            <person name="Fedorova E."/>
            <person name="Kohlen W."/>
            <person name="Bisseling T."/>
            <person name="Smit S."/>
            <person name="Geurts R."/>
        </authorList>
    </citation>
    <scope>NUCLEOTIDE SEQUENCE [LARGE SCALE GENOMIC DNA]</scope>
    <source>
        <strain evidence="3">cv. RG33-2</strain>
    </source>
</reference>
<feature type="compositionally biased region" description="Acidic residues" evidence="1">
    <location>
        <begin position="26"/>
        <end position="47"/>
    </location>
</feature>
<keyword evidence="3" id="KW-1185">Reference proteome</keyword>
<evidence type="ECO:0000313" key="2">
    <source>
        <dbReference type="EMBL" id="PON92294.1"/>
    </source>
</evidence>
<sequence>MIHAQVTHIDESHHEESSTSGRILDLFDDDYSSEEENQEWINEEESPDNTCEFSPFEI</sequence>
<feature type="region of interest" description="Disordered" evidence="1">
    <location>
        <begin position="1"/>
        <end position="58"/>
    </location>
</feature>
<proteinExistence type="predicted"/>
<protein>
    <submittedName>
        <fullName evidence="2">Uncharacterized protein</fullName>
    </submittedName>
</protein>
<dbReference type="OrthoDB" id="10446300at2759"/>
<accession>A0A2P5F3C8</accession>
<comment type="caution">
    <text evidence="2">The sequence shown here is derived from an EMBL/GenBank/DDBJ whole genome shotgun (WGS) entry which is preliminary data.</text>
</comment>
<evidence type="ECO:0000313" key="3">
    <source>
        <dbReference type="Proteomes" id="UP000237000"/>
    </source>
</evidence>
<dbReference type="AlphaFoldDB" id="A0A2P5F3C8"/>
<feature type="compositionally biased region" description="Basic and acidic residues" evidence="1">
    <location>
        <begin position="8"/>
        <end position="17"/>
    </location>
</feature>
<evidence type="ECO:0000256" key="1">
    <source>
        <dbReference type="SAM" id="MobiDB-lite"/>
    </source>
</evidence>
<organism evidence="2 3">
    <name type="scientific">Trema orientale</name>
    <name type="common">Charcoal tree</name>
    <name type="synonym">Celtis orientalis</name>
    <dbReference type="NCBI Taxonomy" id="63057"/>
    <lineage>
        <taxon>Eukaryota</taxon>
        <taxon>Viridiplantae</taxon>
        <taxon>Streptophyta</taxon>
        <taxon>Embryophyta</taxon>
        <taxon>Tracheophyta</taxon>
        <taxon>Spermatophyta</taxon>
        <taxon>Magnoliopsida</taxon>
        <taxon>eudicotyledons</taxon>
        <taxon>Gunneridae</taxon>
        <taxon>Pentapetalae</taxon>
        <taxon>rosids</taxon>
        <taxon>fabids</taxon>
        <taxon>Rosales</taxon>
        <taxon>Cannabaceae</taxon>
        <taxon>Trema</taxon>
    </lineage>
</organism>
<dbReference type="InParanoid" id="A0A2P5F3C8"/>